<keyword evidence="8 12" id="KW-0472">Membrane</keyword>
<reference evidence="14" key="2">
    <citation type="submission" date="2025-09" db="UniProtKB">
        <authorList>
            <consortium name="Ensembl"/>
        </authorList>
    </citation>
    <scope>IDENTIFICATION</scope>
</reference>
<keyword evidence="10 12" id="KW-0807">Transducer</keyword>
<evidence type="ECO:0000256" key="13">
    <source>
        <dbReference type="SAM" id="Phobius"/>
    </source>
</evidence>
<keyword evidence="3 12" id="KW-0919">Taste</keyword>
<evidence type="ECO:0000256" key="12">
    <source>
        <dbReference type="RuleBase" id="RU004424"/>
    </source>
</evidence>
<dbReference type="OMA" id="LKFTIMW"/>
<proteinExistence type="inferred from homology"/>
<dbReference type="Gene3D" id="1.20.1070.10">
    <property type="entry name" value="Rhodopsin 7-helix transmembrane proteins"/>
    <property type="match status" value="1"/>
</dbReference>
<organism evidence="14 15">
    <name type="scientific">Salmo trutta</name>
    <name type="common">Brown trout</name>
    <dbReference type="NCBI Taxonomy" id="8032"/>
    <lineage>
        <taxon>Eukaryota</taxon>
        <taxon>Metazoa</taxon>
        <taxon>Chordata</taxon>
        <taxon>Craniata</taxon>
        <taxon>Vertebrata</taxon>
        <taxon>Euteleostomi</taxon>
        <taxon>Actinopterygii</taxon>
        <taxon>Neopterygii</taxon>
        <taxon>Teleostei</taxon>
        <taxon>Protacanthopterygii</taxon>
        <taxon>Salmoniformes</taxon>
        <taxon>Salmonidae</taxon>
        <taxon>Salmoninae</taxon>
        <taxon>Salmo</taxon>
    </lineage>
</organism>
<keyword evidence="9 12" id="KW-0675">Receptor</keyword>
<protein>
    <recommendedName>
        <fullName evidence="12">Taste receptor type 2</fullName>
    </recommendedName>
</protein>
<keyword evidence="6 13" id="KW-1133">Transmembrane helix</keyword>
<feature type="transmembrane region" description="Helical" evidence="13">
    <location>
        <begin position="234"/>
        <end position="255"/>
    </location>
</feature>
<evidence type="ECO:0000256" key="11">
    <source>
        <dbReference type="RuleBase" id="RU004423"/>
    </source>
</evidence>
<dbReference type="CDD" id="cd00637">
    <property type="entry name" value="7tm_classA_rhodopsin-like"/>
    <property type="match status" value="1"/>
</dbReference>
<feature type="transmembrane region" description="Helical" evidence="13">
    <location>
        <begin position="12"/>
        <end position="37"/>
    </location>
</feature>
<dbReference type="GeneTree" id="ENSGT00730000113357"/>
<feature type="transmembrane region" description="Helical" evidence="13">
    <location>
        <begin position="267"/>
        <end position="288"/>
    </location>
</feature>
<dbReference type="InParanoid" id="A0A673ZJA0"/>
<evidence type="ECO:0000256" key="5">
    <source>
        <dbReference type="ARBA" id="ARBA00022692"/>
    </source>
</evidence>
<evidence type="ECO:0000313" key="14">
    <source>
        <dbReference type="Ensembl" id="ENSSTUP00000046918.1"/>
    </source>
</evidence>
<dbReference type="Pfam" id="PF05296">
    <property type="entry name" value="TAS2R"/>
    <property type="match status" value="1"/>
</dbReference>
<keyword evidence="5 12" id="KW-0812">Transmembrane</keyword>
<keyword evidence="4 12" id="KW-0716">Sensory transduction</keyword>
<evidence type="ECO:0000256" key="4">
    <source>
        <dbReference type="ARBA" id="ARBA00022606"/>
    </source>
</evidence>
<dbReference type="PANTHER" id="PTHR11394">
    <property type="entry name" value="TASTE RECEPTOR TYPE 2"/>
    <property type="match status" value="1"/>
</dbReference>
<dbReference type="GO" id="GO:0004930">
    <property type="term" value="F:G protein-coupled receptor activity"/>
    <property type="evidence" value="ECO:0007669"/>
    <property type="project" value="UniProtKB-KW"/>
</dbReference>
<feature type="transmembrane region" description="Helical" evidence="13">
    <location>
        <begin position="192"/>
        <end position="213"/>
    </location>
</feature>
<accession>A0A673ZJA0</accession>
<dbReference type="AlphaFoldDB" id="A0A673ZJA0"/>
<evidence type="ECO:0000256" key="2">
    <source>
        <dbReference type="ARBA" id="ARBA00007376"/>
    </source>
</evidence>
<sequence>NMVSKYSRANKVAIWVITGLMAILTIFFNLFIFLMSLKSYKQNKHWTPCETIITALSLANGAHQLLCYLWMTMTEIDKDCRLEELFYSLMILTVFSLKFTIMWTTSFLTFYYSTKLVIEPIHCYTKIQEAILKHVTTVVLVIPMCGLSTCLPMLTVLVPENNTSENMDCGSIMPDDTPGMIYNTVYLVLSNILPGILMVKCCISISVHLGIHLQHMKASTNGSHAPKLGSEMRVIRMTLALVVVFLCFMVVDLYAYYQVTVKKENAILLSFLFTSIYTTFSALVLIYGKKTFWKVLLHSYNVGLDEFPCLSCLKVPETKRKPNSAHTVKH</sequence>
<feature type="transmembrane region" description="Helical" evidence="13">
    <location>
        <begin position="135"/>
        <end position="158"/>
    </location>
</feature>
<keyword evidence="7 12" id="KW-0297">G-protein coupled receptor</keyword>
<name>A0A673ZJA0_SALTR</name>
<evidence type="ECO:0000256" key="1">
    <source>
        <dbReference type="ARBA" id="ARBA00004141"/>
    </source>
</evidence>
<dbReference type="PANTHER" id="PTHR11394:SF148">
    <property type="entry name" value="TASTE RECEPTOR TYPE 2"/>
    <property type="match status" value="1"/>
</dbReference>
<dbReference type="Ensembl" id="ENSSTUT00000048944.1">
    <property type="protein sequence ID" value="ENSSTUP00000046918.1"/>
    <property type="gene ID" value="ENSSTUG00000019731.1"/>
</dbReference>
<evidence type="ECO:0000256" key="9">
    <source>
        <dbReference type="ARBA" id="ARBA00023170"/>
    </source>
</evidence>
<dbReference type="Proteomes" id="UP000472277">
    <property type="component" value="Chromosome 27"/>
</dbReference>
<evidence type="ECO:0000256" key="7">
    <source>
        <dbReference type="ARBA" id="ARBA00023040"/>
    </source>
</evidence>
<dbReference type="SUPFAM" id="SSF81321">
    <property type="entry name" value="Family A G protein-coupled receptor-like"/>
    <property type="match status" value="1"/>
</dbReference>
<evidence type="ECO:0000313" key="15">
    <source>
        <dbReference type="Proteomes" id="UP000472277"/>
    </source>
</evidence>
<dbReference type="GO" id="GO:0033038">
    <property type="term" value="F:bitter taste receptor activity"/>
    <property type="evidence" value="ECO:0007669"/>
    <property type="project" value="InterPro"/>
</dbReference>
<reference evidence="14" key="1">
    <citation type="submission" date="2025-08" db="UniProtKB">
        <authorList>
            <consortium name="Ensembl"/>
        </authorList>
    </citation>
    <scope>IDENTIFICATION</scope>
</reference>
<feature type="transmembrane region" description="Helical" evidence="13">
    <location>
        <begin position="49"/>
        <end position="73"/>
    </location>
</feature>
<feature type="transmembrane region" description="Helical" evidence="13">
    <location>
        <begin position="85"/>
        <end position="114"/>
    </location>
</feature>
<comment type="similarity">
    <text evidence="2 11">Belongs to the G-protein coupled receptor T2R family.</text>
</comment>
<keyword evidence="15" id="KW-1185">Reference proteome</keyword>
<evidence type="ECO:0000256" key="6">
    <source>
        <dbReference type="ARBA" id="ARBA00022989"/>
    </source>
</evidence>
<comment type="subcellular location">
    <subcellularLocation>
        <location evidence="1 12">Membrane</location>
        <topology evidence="1 12">Multi-pass membrane protein</topology>
    </subcellularLocation>
</comment>
<dbReference type="GO" id="GO:0016020">
    <property type="term" value="C:membrane"/>
    <property type="evidence" value="ECO:0007669"/>
    <property type="project" value="UniProtKB-SubCell"/>
</dbReference>
<evidence type="ECO:0000256" key="3">
    <source>
        <dbReference type="ARBA" id="ARBA00022480"/>
    </source>
</evidence>
<dbReference type="InterPro" id="IPR007960">
    <property type="entry name" value="TAS2R"/>
</dbReference>
<evidence type="ECO:0000256" key="10">
    <source>
        <dbReference type="ARBA" id="ARBA00023224"/>
    </source>
</evidence>
<evidence type="ECO:0000256" key="8">
    <source>
        <dbReference type="ARBA" id="ARBA00023136"/>
    </source>
</evidence>